<name>A0A2T3ZKI6_TRIA4</name>
<proteinExistence type="predicted"/>
<sequence length="88" mass="10250">MPYYIWTTLRTMPPISFPIIKRYLPCQSISLLCVQLSIIQAFCRRWHDDFHIISSSNQSVACQMSGVARHDQHRPRSITVLRCLGFPD</sequence>
<organism evidence="1 2">
    <name type="scientific">Trichoderma asperellum (strain ATCC 204424 / CBS 433.97 / NBRC 101777)</name>
    <dbReference type="NCBI Taxonomy" id="1042311"/>
    <lineage>
        <taxon>Eukaryota</taxon>
        <taxon>Fungi</taxon>
        <taxon>Dikarya</taxon>
        <taxon>Ascomycota</taxon>
        <taxon>Pezizomycotina</taxon>
        <taxon>Sordariomycetes</taxon>
        <taxon>Hypocreomycetidae</taxon>
        <taxon>Hypocreales</taxon>
        <taxon>Hypocreaceae</taxon>
        <taxon>Trichoderma</taxon>
    </lineage>
</organism>
<dbReference type="AlphaFoldDB" id="A0A2T3ZKI6"/>
<accession>A0A2T3ZKI6</accession>
<dbReference type="Proteomes" id="UP000240493">
    <property type="component" value="Unassembled WGS sequence"/>
</dbReference>
<gene>
    <name evidence="1" type="ORF">M441DRAFT_54383</name>
</gene>
<keyword evidence="2" id="KW-1185">Reference proteome</keyword>
<reference evidence="1 2" key="1">
    <citation type="submission" date="2016-07" db="EMBL/GenBank/DDBJ databases">
        <title>Multiple horizontal gene transfer events from other fungi enriched the ability of initially mycotrophic Trichoderma (Ascomycota) to feed on dead plant biomass.</title>
        <authorList>
            <consortium name="DOE Joint Genome Institute"/>
            <person name="Aerts A."/>
            <person name="Atanasova L."/>
            <person name="Chenthamara K."/>
            <person name="Zhang J."/>
            <person name="Grujic M."/>
            <person name="Henrissat B."/>
            <person name="Kuo A."/>
            <person name="Salamov A."/>
            <person name="Lipzen A."/>
            <person name="Labutti K."/>
            <person name="Barry K."/>
            <person name="Miao Y."/>
            <person name="Rahimi M.J."/>
            <person name="Shen Q."/>
            <person name="Grigoriev I.V."/>
            <person name="Kubicek C.P."/>
            <person name="Druzhinina I.S."/>
        </authorList>
    </citation>
    <scope>NUCLEOTIDE SEQUENCE [LARGE SCALE GENOMIC DNA]</scope>
    <source>
        <strain evidence="1 2">CBS 433.97</strain>
    </source>
</reference>
<dbReference type="EMBL" id="KZ679257">
    <property type="protein sequence ID" value="PTB45320.1"/>
    <property type="molecule type" value="Genomic_DNA"/>
</dbReference>
<evidence type="ECO:0000313" key="2">
    <source>
        <dbReference type="Proteomes" id="UP000240493"/>
    </source>
</evidence>
<evidence type="ECO:0000313" key="1">
    <source>
        <dbReference type="EMBL" id="PTB45320.1"/>
    </source>
</evidence>
<dbReference type="OrthoDB" id="10592712at2759"/>
<protein>
    <submittedName>
        <fullName evidence="1">Uncharacterized protein</fullName>
    </submittedName>
</protein>